<dbReference type="Proteomes" id="UP000299102">
    <property type="component" value="Unassembled WGS sequence"/>
</dbReference>
<evidence type="ECO:0008006" key="3">
    <source>
        <dbReference type="Google" id="ProtNLM"/>
    </source>
</evidence>
<dbReference type="Pfam" id="PF14223">
    <property type="entry name" value="Retrotran_gag_2"/>
    <property type="match status" value="1"/>
</dbReference>
<evidence type="ECO:0000313" key="1">
    <source>
        <dbReference type="EMBL" id="GBP12618.1"/>
    </source>
</evidence>
<dbReference type="AlphaFoldDB" id="A0A4C1TGQ3"/>
<dbReference type="OrthoDB" id="413361at2759"/>
<accession>A0A4C1TGQ3</accession>
<organism evidence="1 2">
    <name type="scientific">Eumeta variegata</name>
    <name type="common">Bagworm moth</name>
    <name type="synonym">Eumeta japonica</name>
    <dbReference type="NCBI Taxonomy" id="151549"/>
    <lineage>
        <taxon>Eukaryota</taxon>
        <taxon>Metazoa</taxon>
        <taxon>Ecdysozoa</taxon>
        <taxon>Arthropoda</taxon>
        <taxon>Hexapoda</taxon>
        <taxon>Insecta</taxon>
        <taxon>Pterygota</taxon>
        <taxon>Neoptera</taxon>
        <taxon>Endopterygota</taxon>
        <taxon>Lepidoptera</taxon>
        <taxon>Glossata</taxon>
        <taxon>Ditrysia</taxon>
        <taxon>Tineoidea</taxon>
        <taxon>Psychidae</taxon>
        <taxon>Oiketicinae</taxon>
        <taxon>Eumeta</taxon>
    </lineage>
</organism>
<comment type="caution">
    <text evidence="1">The sequence shown here is derived from an EMBL/GenBank/DDBJ whole genome shotgun (WGS) entry which is preliminary data.</text>
</comment>
<evidence type="ECO:0000313" key="2">
    <source>
        <dbReference type="Proteomes" id="UP000299102"/>
    </source>
</evidence>
<keyword evidence="2" id="KW-1185">Reference proteome</keyword>
<protein>
    <recommendedName>
        <fullName evidence="3">Retrovirus-related Pol polyprotein from transposon TNT 1-94</fullName>
    </recommendedName>
</protein>
<reference evidence="1 2" key="1">
    <citation type="journal article" date="2019" name="Commun. Biol.">
        <title>The bagworm genome reveals a unique fibroin gene that provides high tensile strength.</title>
        <authorList>
            <person name="Kono N."/>
            <person name="Nakamura H."/>
            <person name="Ohtoshi R."/>
            <person name="Tomita M."/>
            <person name="Numata K."/>
            <person name="Arakawa K."/>
        </authorList>
    </citation>
    <scope>NUCLEOTIDE SEQUENCE [LARGE SCALE GENOMIC DNA]</scope>
</reference>
<dbReference type="EMBL" id="BGZK01000052">
    <property type="protein sequence ID" value="GBP12618.1"/>
    <property type="molecule type" value="Genomic_DNA"/>
</dbReference>
<proteinExistence type="predicted"/>
<sequence length="134" mass="14874">MATNSFLTSIPKLKGRENYDEWAFAAENLLILEGVADCIKQERSAATAVAEDAKAKAKLILTIDPSLYVHIKKAGSTKDLWQKLKSMFDDSGFSRRITLLRNLISIRLDGCESMTTYITQIIETAQKLAGTGFQ</sequence>
<gene>
    <name evidence="1" type="ORF">EVAR_10275_1</name>
</gene>
<name>A0A4C1TGQ3_EUMVA</name>